<evidence type="ECO:0000256" key="1">
    <source>
        <dbReference type="SAM" id="MobiDB-lite"/>
    </source>
</evidence>
<name>A0AA38MYD5_9AGAR</name>
<feature type="region of interest" description="Disordered" evidence="1">
    <location>
        <begin position="48"/>
        <end position="88"/>
    </location>
</feature>
<accession>A0AA38MYD5</accession>
<comment type="caution">
    <text evidence="3">The sequence shown here is derived from an EMBL/GenBank/DDBJ whole genome shotgun (WGS) entry which is preliminary data.</text>
</comment>
<keyword evidence="4" id="KW-1185">Reference proteome</keyword>
<dbReference type="InterPro" id="IPR001138">
    <property type="entry name" value="Zn2Cys6_DnaBD"/>
</dbReference>
<dbReference type="EMBL" id="JANVFO010000035">
    <property type="protein sequence ID" value="KAJ3730097.1"/>
    <property type="molecule type" value="Genomic_DNA"/>
</dbReference>
<dbReference type="PROSITE" id="PS00463">
    <property type="entry name" value="ZN2_CY6_FUNGAL_1"/>
    <property type="match status" value="1"/>
</dbReference>
<feature type="domain" description="Zn(2)-C6 fungal-type" evidence="2">
    <location>
        <begin position="14"/>
        <end position="43"/>
    </location>
</feature>
<dbReference type="Gene3D" id="4.10.240.10">
    <property type="entry name" value="Zn(2)-C6 fungal-type DNA-binding domain"/>
    <property type="match status" value="1"/>
</dbReference>
<dbReference type="InterPro" id="IPR036864">
    <property type="entry name" value="Zn2-C6_fun-type_DNA-bd_sf"/>
</dbReference>
<dbReference type="AlphaFoldDB" id="A0AA38MYD5"/>
<dbReference type="Proteomes" id="UP001176059">
    <property type="component" value="Unassembled WGS sequence"/>
</dbReference>
<proteinExistence type="predicted"/>
<evidence type="ECO:0000259" key="2">
    <source>
        <dbReference type="PROSITE" id="PS00463"/>
    </source>
</evidence>
<dbReference type="GO" id="GO:0000981">
    <property type="term" value="F:DNA-binding transcription factor activity, RNA polymerase II-specific"/>
    <property type="evidence" value="ECO:0007669"/>
    <property type="project" value="InterPro"/>
</dbReference>
<dbReference type="GO" id="GO:0008270">
    <property type="term" value="F:zinc ion binding"/>
    <property type="evidence" value="ECO:0007669"/>
    <property type="project" value="InterPro"/>
</dbReference>
<feature type="compositionally biased region" description="Polar residues" evidence="1">
    <location>
        <begin position="65"/>
        <end position="88"/>
    </location>
</feature>
<reference evidence="3" key="2">
    <citation type="journal article" date="2023" name="Proc. Natl. Acad. Sci. U.S.A.">
        <title>A global phylogenomic analysis of the shiitake genus Lentinula.</title>
        <authorList>
            <person name="Sierra-Patev S."/>
            <person name="Min B."/>
            <person name="Naranjo-Ortiz M."/>
            <person name="Looney B."/>
            <person name="Konkel Z."/>
            <person name="Slot J.C."/>
            <person name="Sakamoto Y."/>
            <person name="Steenwyk J.L."/>
            <person name="Rokas A."/>
            <person name="Carro J."/>
            <person name="Camarero S."/>
            <person name="Ferreira P."/>
            <person name="Molpeceres G."/>
            <person name="Ruiz-Duenas F.J."/>
            <person name="Serrano A."/>
            <person name="Henrissat B."/>
            <person name="Drula E."/>
            <person name="Hughes K.W."/>
            <person name="Mata J.L."/>
            <person name="Ishikawa N.K."/>
            <person name="Vargas-Isla R."/>
            <person name="Ushijima S."/>
            <person name="Smith C.A."/>
            <person name="Donoghue J."/>
            <person name="Ahrendt S."/>
            <person name="Andreopoulos W."/>
            <person name="He G."/>
            <person name="LaButti K."/>
            <person name="Lipzen A."/>
            <person name="Ng V."/>
            <person name="Riley R."/>
            <person name="Sandor L."/>
            <person name="Barry K."/>
            <person name="Martinez A.T."/>
            <person name="Xiao Y."/>
            <person name="Gibbons J.G."/>
            <person name="Terashima K."/>
            <person name="Grigoriev I.V."/>
            <person name="Hibbett D."/>
        </authorList>
    </citation>
    <scope>NUCLEOTIDE SEQUENCE</scope>
    <source>
        <strain evidence="3">ET3784</strain>
    </source>
</reference>
<sequence length="596" mass="66512">MADVASKKNKKLPACDYCKVKRVLCHPQQNGSCPRCLEKGITCNTTPVTRRKRRTKAELEEERAVSTSGRSSSAEVPGPQSKTGNASNSLEIWRRSSPQHSAPSIYINLASPSLDISPSLVKELFQDLRILPQYYYPFLPLDDLEASLDSCSWNVHALAPQDRVLAQCIIAISARISTSSLIVDLGNRNIDNVTKCAPLKTRYLDCRQFGRRREQFCQQMRAEAVWLAQREGVMFNICIANAVSLVLLEFLEYRASGKGGSVYSAAYFHQLRQLSEDDFGNVEVAPYTPTSFSALLMGLAVCAATTGKSVPFSYNDELLLCGEDGTSLEQILNVLSPDSVVETPIFDVMRPMCFHTIHVARDISETLTGAYARRHPLNETKLTGHLHTLDLLHSAITCGLGQMQRLRPTADEDFFQKMRFCAYPLIHGWSSLVLLVFEELKGRRELIRLTEVDGSSRIPTHFDSLYIQVRSMASQAALELATSLEEIPTLSRLTHMNYSDLRKWPTFLLEDASELNVAQRVWALERFRAGLSLAGFSWVDRTDTVEAIDAYLASCTIEEITGGLSSIIWPLTPATSCDTENLILDWLQIQSSPVLT</sequence>
<organism evidence="3 4">
    <name type="scientific">Lentinula guzmanii</name>
    <dbReference type="NCBI Taxonomy" id="2804957"/>
    <lineage>
        <taxon>Eukaryota</taxon>
        <taxon>Fungi</taxon>
        <taxon>Dikarya</taxon>
        <taxon>Basidiomycota</taxon>
        <taxon>Agaricomycotina</taxon>
        <taxon>Agaricomycetes</taxon>
        <taxon>Agaricomycetidae</taxon>
        <taxon>Agaricales</taxon>
        <taxon>Marasmiineae</taxon>
        <taxon>Omphalotaceae</taxon>
        <taxon>Lentinula</taxon>
    </lineage>
</organism>
<gene>
    <name evidence="3" type="ORF">DFJ43DRAFT_1082610</name>
</gene>
<evidence type="ECO:0000313" key="4">
    <source>
        <dbReference type="Proteomes" id="UP001176059"/>
    </source>
</evidence>
<reference evidence="3" key="1">
    <citation type="submission" date="2022-08" db="EMBL/GenBank/DDBJ databases">
        <authorList>
            <consortium name="DOE Joint Genome Institute"/>
            <person name="Min B."/>
            <person name="Sierra-Patev S."/>
            <person name="Naranjo-Ortiz M."/>
            <person name="Looney B."/>
            <person name="Konkel Z."/>
            <person name="Slot J.C."/>
            <person name="Sakamoto Y."/>
            <person name="Steenwyk J.L."/>
            <person name="Rokas A."/>
            <person name="Carro J."/>
            <person name="Camarero S."/>
            <person name="Ferreira P."/>
            <person name="Molpeceres G."/>
            <person name="Ruiz-duenas F.J."/>
            <person name="Serrano A."/>
            <person name="Henrissat B."/>
            <person name="Drula E."/>
            <person name="Hughes K.W."/>
            <person name="Mata J.L."/>
            <person name="Ishikawa N.K."/>
            <person name="Vargas-Isla R."/>
            <person name="Ushijima S."/>
            <person name="Smith C.A."/>
            <person name="Ahrendt S."/>
            <person name="Andreopoulos W."/>
            <person name="He G."/>
            <person name="LaButti K."/>
            <person name="Lipzen A."/>
            <person name="Ng V."/>
            <person name="Riley R."/>
            <person name="Sandor L."/>
            <person name="Barry K."/>
            <person name="Martinez A.T."/>
            <person name="Xiao Y."/>
            <person name="Gibbons J.G."/>
            <person name="Terashima K."/>
            <person name="Hibbett D.S."/>
            <person name="Grigoriev I.V."/>
        </authorList>
    </citation>
    <scope>NUCLEOTIDE SEQUENCE</scope>
    <source>
        <strain evidence="3">ET3784</strain>
    </source>
</reference>
<protein>
    <recommendedName>
        <fullName evidence="2">Zn(2)-C6 fungal-type domain-containing protein</fullName>
    </recommendedName>
</protein>
<dbReference type="SUPFAM" id="SSF57701">
    <property type="entry name" value="Zn2/Cys6 DNA-binding domain"/>
    <property type="match status" value="1"/>
</dbReference>
<evidence type="ECO:0000313" key="3">
    <source>
        <dbReference type="EMBL" id="KAJ3730097.1"/>
    </source>
</evidence>